<organism evidence="2 3">
    <name type="scientific">Arthrobacter sulfonylureivorans</name>
    <dbReference type="NCBI Taxonomy" id="2486855"/>
    <lineage>
        <taxon>Bacteria</taxon>
        <taxon>Bacillati</taxon>
        <taxon>Actinomycetota</taxon>
        <taxon>Actinomycetes</taxon>
        <taxon>Micrococcales</taxon>
        <taxon>Micrococcaceae</taxon>
        <taxon>Arthrobacter</taxon>
    </lineage>
</organism>
<dbReference type="EMBL" id="CP093326">
    <property type="protein sequence ID" value="UNK44982.1"/>
    <property type="molecule type" value="Genomic_DNA"/>
</dbReference>
<keyword evidence="1" id="KW-0732">Signal</keyword>
<feature type="signal peptide" evidence="1">
    <location>
        <begin position="1"/>
        <end position="25"/>
    </location>
</feature>
<gene>
    <name evidence="2" type="ORF">MNQ99_13610</name>
</gene>
<keyword evidence="3" id="KW-1185">Reference proteome</keyword>
<proteinExistence type="predicted"/>
<evidence type="ECO:0000313" key="2">
    <source>
        <dbReference type="EMBL" id="UNK44982.1"/>
    </source>
</evidence>
<sequence>MKKFSATILVAAVLAVVGAAAPAAAADSSNLSSAIVQTSTFNGGFSTNAGNWPH</sequence>
<reference evidence="2 3" key="1">
    <citation type="submission" date="2022-03" db="EMBL/GenBank/DDBJ databases">
        <title>Isotopic signatures of nitrous oxide derived from detoxification processes.</title>
        <authorList>
            <person name="Behrendt U."/>
            <person name="Buchen C."/>
            <person name="Well R."/>
            <person name="Ulrich A."/>
            <person name="Rohe L."/>
            <person name="Kolb S."/>
            <person name="Schloter M."/>
            <person name="Horn M.A."/>
            <person name="Augustin J."/>
        </authorList>
    </citation>
    <scope>NUCLEOTIDE SEQUENCE [LARGE SCALE GENOMIC DNA]</scope>
    <source>
        <strain evidence="2 3">S4-C24</strain>
    </source>
</reference>
<dbReference type="RefSeq" id="WP_241913298.1">
    <property type="nucleotide sequence ID" value="NZ_CP093326.1"/>
</dbReference>
<evidence type="ECO:0000256" key="1">
    <source>
        <dbReference type="SAM" id="SignalP"/>
    </source>
</evidence>
<dbReference type="Proteomes" id="UP000829069">
    <property type="component" value="Chromosome"/>
</dbReference>
<evidence type="ECO:0000313" key="3">
    <source>
        <dbReference type="Proteomes" id="UP000829069"/>
    </source>
</evidence>
<feature type="chain" id="PRO_5045739222" evidence="1">
    <location>
        <begin position="26"/>
        <end position="54"/>
    </location>
</feature>
<protein>
    <submittedName>
        <fullName evidence="2">Uncharacterized protein</fullName>
    </submittedName>
</protein>
<name>A0ABY3W472_9MICC</name>
<accession>A0ABY3W472</accession>